<dbReference type="Gene3D" id="1.10.510.10">
    <property type="entry name" value="Transferase(Phosphotransferase) domain 1"/>
    <property type="match status" value="1"/>
</dbReference>
<feature type="signal peptide" evidence="2">
    <location>
        <begin position="1"/>
        <end position="15"/>
    </location>
</feature>
<keyword evidence="1" id="KW-0175">Coiled coil</keyword>
<evidence type="ECO:0000256" key="1">
    <source>
        <dbReference type="SAM" id="Coils"/>
    </source>
</evidence>
<evidence type="ECO:0008006" key="5">
    <source>
        <dbReference type="Google" id="ProtNLM"/>
    </source>
</evidence>
<dbReference type="AlphaFoldDB" id="A0A0G4H0N5"/>
<accession>A0A0G4H0N5</accession>
<organism evidence="3 4">
    <name type="scientific">Vitrella brassicaformis (strain CCMP3155)</name>
    <dbReference type="NCBI Taxonomy" id="1169540"/>
    <lineage>
        <taxon>Eukaryota</taxon>
        <taxon>Sar</taxon>
        <taxon>Alveolata</taxon>
        <taxon>Colpodellida</taxon>
        <taxon>Vitrellaceae</taxon>
        <taxon>Vitrella</taxon>
    </lineage>
</organism>
<reference evidence="3 4" key="1">
    <citation type="submission" date="2014-11" db="EMBL/GenBank/DDBJ databases">
        <authorList>
            <person name="Zhu J."/>
            <person name="Qi W."/>
            <person name="Song R."/>
        </authorList>
    </citation>
    <scope>NUCLEOTIDE SEQUENCE [LARGE SCALE GENOMIC DNA]</scope>
</reference>
<keyword evidence="4" id="KW-1185">Reference proteome</keyword>
<dbReference type="InterPro" id="IPR011009">
    <property type="entry name" value="Kinase-like_dom_sf"/>
</dbReference>
<dbReference type="VEuPathDB" id="CryptoDB:Vbra_3490"/>
<evidence type="ECO:0000313" key="3">
    <source>
        <dbReference type="EMBL" id="CEM36896.1"/>
    </source>
</evidence>
<feature type="chain" id="PRO_5013153242" description="Protein kinase domain-containing protein" evidence="2">
    <location>
        <begin position="16"/>
        <end position="232"/>
    </location>
</feature>
<evidence type="ECO:0000313" key="4">
    <source>
        <dbReference type="Proteomes" id="UP000041254"/>
    </source>
</evidence>
<gene>
    <name evidence="3" type="ORF">Vbra_3490</name>
</gene>
<name>A0A0G4H0N5_VITBC</name>
<dbReference type="SUPFAM" id="SSF56112">
    <property type="entry name" value="Protein kinase-like (PK-like)"/>
    <property type="match status" value="1"/>
</dbReference>
<feature type="coiled-coil region" evidence="1">
    <location>
        <begin position="100"/>
        <end position="179"/>
    </location>
</feature>
<protein>
    <recommendedName>
        <fullName evidence="5">Protein kinase domain-containing protein</fullName>
    </recommendedName>
</protein>
<proteinExistence type="predicted"/>
<sequence>MSVCLFVAIAKQVLSALVYMHSGEYIKPDNIPLEDDTNKVYLIDFGTAAFIEWFSLSGGGVKNTAFLPLSLPRPLGPLVTRGITAAPQDRPTAQELLNAANRVHRMWQQAEQEIDEADQEILDLRRKRGEDKFRMESLERESSQQQATIEELQASQRQVAELTRQLQQKEGDMDRLRVGSGMGMGGMGGGMGMGMGGGPTPQGMRGYGNFPGQGAFGAGGPGQGFAGQQPNM</sequence>
<keyword evidence="2" id="KW-0732">Signal</keyword>
<evidence type="ECO:0000256" key="2">
    <source>
        <dbReference type="SAM" id="SignalP"/>
    </source>
</evidence>
<dbReference type="EMBL" id="CDMY01000908">
    <property type="protein sequence ID" value="CEM36896.1"/>
    <property type="molecule type" value="Genomic_DNA"/>
</dbReference>
<dbReference type="Proteomes" id="UP000041254">
    <property type="component" value="Unassembled WGS sequence"/>
</dbReference>
<dbReference type="InParanoid" id="A0A0G4H0N5"/>